<evidence type="ECO:0000313" key="5">
    <source>
        <dbReference type="Proteomes" id="UP000775872"/>
    </source>
</evidence>
<dbReference type="Proteomes" id="UP000775872">
    <property type="component" value="Unassembled WGS sequence"/>
</dbReference>
<feature type="compositionally biased region" description="Acidic residues" evidence="2">
    <location>
        <begin position="395"/>
        <end position="407"/>
    </location>
</feature>
<dbReference type="AlphaFoldDB" id="A0A9P0ENE7"/>
<evidence type="ECO:0000256" key="1">
    <source>
        <dbReference type="ARBA" id="ARBA00023242"/>
    </source>
</evidence>
<dbReference type="InterPro" id="IPR036864">
    <property type="entry name" value="Zn2-C6_fun-type_DNA-bd_sf"/>
</dbReference>
<evidence type="ECO:0000259" key="3">
    <source>
        <dbReference type="PROSITE" id="PS50048"/>
    </source>
</evidence>
<evidence type="ECO:0000256" key="2">
    <source>
        <dbReference type="SAM" id="MobiDB-lite"/>
    </source>
</evidence>
<feature type="compositionally biased region" description="Polar residues" evidence="2">
    <location>
        <begin position="61"/>
        <end position="87"/>
    </location>
</feature>
<dbReference type="GO" id="GO:0008270">
    <property type="term" value="F:zinc ion binding"/>
    <property type="evidence" value="ECO:0007669"/>
    <property type="project" value="InterPro"/>
</dbReference>
<sequence>MEKRRQNQSCDQCRRSKKACDGYLLNRSQPSPDPGATAHGSAGLLPCSYCAKTKKQCSFNSQWAKDSTSPVDDHPSTSSSQNPTSHNPHTKRTRSGSHSESVEEDLNPASILQFLQTPTSNNNYDWASPYPETDVPSVSSLEGQLATIFNQECVTAGYNDSFLGLASMDSPTLSQPLDNVTLDQFGPSTFQDDMFSQSHAEIQGSVWDSTESPQHRVQESARTAVSSPRSSHSSRSRRRLNSHLKDSAKSSISPFTIDSEIVAKSNNNLITESLLRIYHDVLENNLACWIAEETCPFTTHQRHREPFSLTELQRFPSPTAGSTIMSEWGAVWSNRMYRRVKQLDRVARASKIVHVTPSESRAVSRALDLAIAAFATQWTQNDRRRRQSTQRRQEESDDDVHSDDDDFENSFERNLQYSIWEQARSALNDVAEVECFRVVYAELVFGMIQKPWDDVETSPSTFKSKFDELKSTLNTILAGDGPPVFLERAARKIHALKFRFEAAQLGSRTPEPQRPDKQRAAALNQITSEHRGTVGLLFWLATMLDTVSSSVNHRPCVISDEDSQHEADHEAAMKQSRTVILRNSRRWKLGLFAQDDIEKPSTLHWPCAYDVATQAIARSAGVKVLLFRYVSYFQSAIRKRESPQAIEDVISSTTSIYRYWNTTHGVLFRDLTKHYDSLPTRIKSWFPCIGIPWHLGSLMVADLLEFVDDNNLGLEDRRTTRETTKVASAIRRATCIELADLARATGPGRLRGTAPEQLADLHFAMNESALLAEPWTMLLVRAFARAAIFHMDTAVGVRREELAALGHETGELEVWVKRCESCIESLWFLGRKSGMARSLAKVLARALRTQTSADEPDQEPPFSHEELGAVLSC</sequence>
<organism evidence="4 5">
    <name type="scientific">Clonostachys solani</name>
    <dbReference type="NCBI Taxonomy" id="160281"/>
    <lineage>
        <taxon>Eukaryota</taxon>
        <taxon>Fungi</taxon>
        <taxon>Dikarya</taxon>
        <taxon>Ascomycota</taxon>
        <taxon>Pezizomycotina</taxon>
        <taxon>Sordariomycetes</taxon>
        <taxon>Hypocreomycetidae</taxon>
        <taxon>Hypocreales</taxon>
        <taxon>Bionectriaceae</taxon>
        <taxon>Clonostachys</taxon>
    </lineage>
</organism>
<dbReference type="OrthoDB" id="5958943at2759"/>
<dbReference type="PROSITE" id="PS50048">
    <property type="entry name" value="ZN2_CY6_FUNGAL_2"/>
    <property type="match status" value="1"/>
</dbReference>
<dbReference type="EMBL" id="CABFOC020000045">
    <property type="protein sequence ID" value="CAH0053753.1"/>
    <property type="molecule type" value="Genomic_DNA"/>
</dbReference>
<keyword evidence="1" id="KW-0539">Nucleus</keyword>
<proteinExistence type="predicted"/>
<dbReference type="InterPro" id="IPR001138">
    <property type="entry name" value="Zn2Cys6_DnaBD"/>
</dbReference>
<dbReference type="Gene3D" id="4.10.240.10">
    <property type="entry name" value="Zn(2)-C6 fungal-type DNA-binding domain"/>
    <property type="match status" value="1"/>
</dbReference>
<reference evidence="4 5" key="2">
    <citation type="submission" date="2021-10" db="EMBL/GenBank/DDBJ databases">
        <authorList>
            <person name="Piombo E."/>
        </authorList>
    </citation>
    <scope>NUCLEOTIDE SEQUENCE [LARGE SCALE GENOMIC DNA]</scope>
</reference>
<dbReference type="SUPFAM" id="SSF57701">
    <property type="entry name" value="Zn2/Cys6 DNA-binding domain"/>
    <property type="match status" value="1"/>
</dbReference>
<protein>
    <recommendedName>
        <fullName evidence="3">Zn(2)-C6 fungal-type domain-containing protein</fullName>
    </recommendedName>
</protein>
<dbReference type="CDD" id="cd00067">
    <property type="entry name" value="GAL4"/>
    <property type="match status" value="1"/>
</dbReference>
<feature type="region of interest" description="Disordered" evidence="2">
    <location>
        <begin position="382"/>
        <end position="407"/>
    </location>
</feature>
<comment type="caution">
    <text evidence="4">The sequence shown here is derived from an EMBL/GenBank/DDBJ whole genome shotgun (WGS) entry which is preliminary data.</text>
</comment>
<accession>A0A9P0ENE7</accession>
<dbReference type="GO" id="GO:0000981">
    <property type="term" value="F:DNA-binding transcription factor activity, RNA polymerase II-specific"/>
    <property type="evidence" value="ECO:0007669"/>
    <property type="project" value="InterPro"/>
</dbReference>
<feature type="domain" description="Zn(2)-C6 fungal-type" evidence="3">
    <location>
        <begin position="9"/>
        <end position="59"/>
    </location>
</feature>
<name>A0A9P0ENE7_9HYPO</name>
<reference evidence="5" key="1">
    <citation type="submission" date="2019-06" db="EMBL/GenBank/DDBJ databases">
        <authorList>
            <person name="Broberg M."/>
        </authorList>
    </citation>
    <scope>NUCLEOTIDE SEQUENCE [LARGE SCALE GENOMIC DNA]</scope>
</reference>
<gene>
    <name evidence="4" type="ORF">CSOL1703_00005629</name>
</gene>
<feature type="compositionally biased region" description="Basic residues" evidence="2">
    <location>
        <begin position="232"/>
        <end position="242"/>
    </location>
</feature>
<keyword evidence="5" id="KW-1185">Reference proteome</keyword>
<evidence type="ECO:0000313" key="4">
    <source>
        <dbReference type="EMBL" id="CAH0053753.1"/>
    </source>
</evidence>
<feature type="region of interest" description="Disordered" evidence="2">
    <location>
        <begin position="61"/>
        <end position="104"/>
    </location>
</feature>
<feature type="region of interest" description="Disordered" evidence="2">
    <location>
        <begin position="206"/>
        <end position="247"/>
    </location>
</feature>